<name>A0A418PZ22_9SPHN</name>
<accession>A0A418PZ22</accession>
<evidence type="ECO:0000313" key="3">
    <source>
        <dbReference type="Proteomes" id="UP000285023"/>
    </source>
</evidence>
<evidence type="ECO:0000256" key="1">
    <source>
        <dbReference type="SAM" id="Phobius"/>
    </source>
</evidence>
<gene>
    <name evidence="2" type="ORF">D3M59_09955</name>
</gene>
<dbReference type="EMBL" id="QXTF01000003">
    <property type="protein sequence ID" value="RIX27360.1"/>
    <property type="molecule type" value="Genomic_DNA"/>
</dbReference>
<evidence type="ECO:0000313" key="2">
    <source>
        <dbReference type="EMBL" id="RIX27360.1"/>
    </source>
</evidence>
<feature type="transmembrane region" description="Helical" evidence="1">
    <location>
        <begin position="33"/>
        <end position="54"/>
    </location>
</feature>
<reference evidence="2 3" key="1">
    <citation type="submission" date="2018-09" db="EMBL/GenBank/DDBJ databases">
        <title>Sphingomonas sp. DAC4.</title>
        <authorList>
            <person name="Seo T."/>
        </authorList>
    </citation>
    <scope>NUCLEOTIDE SEQUENCE [LARGE SCALE GENOMIC DNA]</scope>
    <source>
        <strain evidence="2 3">DAC4</strain>
    </source>
</reference>
<dbReference type="Proteomes" id="UP000285023">
    <property type="component" value="Unassembled WGS sequence"/>
</dbReference>
<dbReference type="AlphaFoldDB" id="A0A418PZ22"/>
<proteinExistence type="predicted"/>
<protein>
    <submittedName>
        <fullName evidence="2">Uncharacterized protein</fullName>
    </submittedName>
</protein>
<organism evidence="2 3">
    <name type="scientific">Sphingomonas edaphi</name>
    <dbReference type="NCBI Taxonomy" id="2315689"/>
    <lineage>
        <taxon>Bacteria</taxon>
        <taxon>Pseudomonadati</taxon>
        <taxon>Pseudomonadota</taxon>
        <taxon>Alphaproteobacteria</taxon>
        <taxon>Sphingomonadales</taxon>
        <taxon>Sphingomonadaceae</taxon>
        <taxon>Sphingomonas</taxon>
    </lineage>
</organism>
<keyword evidence="3" id="KW-1185">Reference proteome</keyword>
<comment type="caution">
    <text evidence="2">The sequence shown here is derived from an EMBL/GenBank/DDBJ whole genome shotgun (WGS) entry which is preliminary data.</text>
</comment>
<keyword evidence="1" id="KW-0472">Membrane</keyword>
<sequence>MAMTKSRTPASGGIFLFLGPVLGAIYGAYRGEPILWMLVGFGIGAFFSLAVWAIDRRKG</sequence>
<keyword evidence="1" id="KW-1133">Transmembrane helix</keyword>
<keyword evidence="1" id="KW-0812">Transmembrane</keyword>